<keyword evidence="1 2" id="KW-0808">Transferase</keyword>
<dbReference type="AlphaFoldDB" id="A0A938YDF5"/>
<dbReference type="Gene3D" id="3.30.1540.10">
    <property type="entry name" value="formyl-coa transferase, domain 3"/>
    <property type="match status" value="1"/>
</dbReference>
<dbReference type="Pfam" id="PF02515">
    <property type="entry name" value="CoA_transf_3"/>
    <property type="match status" value="1"/>
</dbReference>
<comment type="caution">
    <text evidence="2">The sequence shown here is derived from an EMBL/GenBank/DDBJ whole genome shotgun (WGS) entry which is preliminary data.</text>
</comment>
<sequence length="401" mass="43274">MARPLTGIRVLEVGQYIAAPYCAMVLADQGAEVIKVERVGVGDPRRHYDPLYVKDGRTTSGGFIGYNRNKKSVTLNLAESEGVQLFRDLADTADVIIENLHPGAMKKYGIAYDDLRTSNPGLIYCAISGYGRMDTHAGPYTDLRAFDATVQAMSGFASVVGQPGGEPTLGSAAMADIYTGVFGALAIGFALVGRATSGHGTFIDQAMYDTMVSLVERPLLLHALTGYVPKPGVDLYSPLGIIGAKDGAVSVVIPTDAMWQRFCAAIGRDDLVTDPRLATTLQRAQRFHDLIKVEAEQWTMQRTRDEVVAHFAAQGLPAGSIQTIDEVDDAEHAAAREIFFELQDPAAGPVRSVRTPLLWSDYDAARQDPPPSLGEHSDEVFLQLPGRTPAELAELRARGII</sequence>
<dbReference type="PANTHER" id="PTHR48207">
    <property type="entry name" value="SUCCINATE--HYDROXYMETHYLGLUTARATE COA-TRANSFERASE"/>
    <property type="match status" value="1"/>
</dbReference>
<dbReference type="SUPFAM" id="SSF89796">
    <property type="entry name" value="CoA-transferase family III (CaiB/BaiF)"/>
    <property type="match status" value="1"/>
</dbReference>
<dbReference type="Gene3D" id="3.40.50.10540">
    <property type="entry name" value="Crotonobetainyl-coa:carnitine coa-transferase, domain 1"/>
    <property type="match status" value="1"/>
</dbReference>
<keyword evidence="3" id="KW-1185">Reference proteome</keyword>
<evidence type="ECO:0000313" key="2">
    <source>
        <dbReference type="EMBL" id="MBM9465708.1"/>
    </source>
</evidence>
<evidence type="ECO:0000256" key="1">
    <source>
        <dbReference type="ARBA" id="ARBA00022679"/>
    </source>
</evidence>
<dbReference type="PANTHER" id="PTHR48207:SF4">
    <property type="entry name" value="BLL6097 PROTEIN"/>
    <property type="match status" value="1"/>
</dbReference>
<accession>A0A938YDF5</accession>
<dbReference type="InterPro" id="IPR003673">
    <property type="entry name" value="CoA-Trfase_fam_III"/>
</dbReference>
<name>A0A938YDF5_9ACTN</name>
<dbReference type="GO" id="GO:0008410">
    <property type="term" value="F:CoA-transferase activity"/>
    <property type="evidence" value="ECO:0007669"/>
    <property type="project" value="TreeGrafter"/>
</dbReference>
<reference evidence="2" key="1">
    <citation type="submission" date="2021-01" db="EMBL/GenBank/DDBJ databases">
        <title>YIM 132084 draft genome.</title>
        <authorList>
            <person name="An D."/>
        </authorList>
    </citation>
    <scope>NUCLEOTIDE SEQUENCE</scope>
    <source>
        <strain evidence="2">YIM 132084</strain>
    </source>
</reference>
<gene>
    <name evidence="2" type="ORF">JL106_00260</name>
</gene>
<dbReference type="EMBL" id="JAERWK010000001">
    <property type="protein sequence ID" value="MBM9465708.1"/>
    <property type="molecule type" value="Genomic_DNA"/>
</dbReference>
<proteinExistence type="predicted"/>
<dbReference type="Proteomes" id="UP000663792">
    <property type="component" value="Unassembled WGS sequence"/>
</dbReference>
<dbReference type="InterPro" id="IPR023606">
    <property type="entry name" value="CoA-Trfase_III_dom_1_sf"/>
</dbReference>
<dbReference type="InterPro" id="IPR050483">
    <property type="entry name" value="CoA-transferase_III_domain"/>
</dbReference>
<dbReference type="InterPro" id="IPR044855">
    <property type="entry name" value="CoA-Trfase_III_dom3_sf"/>
</dbReference>
<protein>
    <submittedName>
        <fullName evidence="2">CoA transferase</fullName>
    </submittedName>
</protein>
<organism evidence="2 3">
    <name type="scientific">Nakamurella leprariae</name>
    <dbReference type="NCBI Taxonomy" id="2803911"/>
    <lineage>
        <taxon>Bacteria</taxon>
        <taxon>Bacillati</taxon>
        <taxon>Actinomycetota</taxon>
        <taxon>Actinomycetes</taxon>
        <taxon>Nakamurellales</taxon>
        <taxon>Nakamurellaceae</taxon>
        <taxon>Nakamurella</taxon>
    </lineage>
</organism>
<dbReference type="RefSeq" id="WP_205258665.1">
    <property type="nucleotide sequence ID" value="NZ_JAERWK010000001.1"/>
</dbReference>
<evidence type="ECO:0000313" key="3">
    <source>
        <dbReference type="Proteomes" id="UP000663792"/>
    </source>
</evidence>